<reference evidence="4" key="3">
    <citation type="submission" date="2018-07" db="EMBL/GenBank/DDBJ databases">
        <authorList>
            <person name="Mckenzie S.K."/>
            <person name="Kronauer D.J.C."/>
        </authorList>
    </citation>
    <scope>NUCLEOTIDE SEQUENCE</scope>
    <source>
        <strain evidence="4">Clonal line C1</strain>
    </source>
</reference>
<accession>A0A026W9W2</accession>
<dbReference type="PANTHER" id="PTHR31921">
    <property type="entry name" value="PROTEIN DPCD"/>
    <property type="match status" value="1"/>
</dbReference>
<organism evidence="3 5">
    <name type="scientific">Ooceraea biroi</name>
    <name type="common">Clonal raider ant</name>
    <name type="synonym">Cerapachys biroi</name>
    <dbReference type="NCBI Taxonomy" id="2015173"/>
    <lineage>
        <taxon>Eukaryota</taxon>
        <taxon>Metazoa</taxon>
        <taxon>Ecdysozoa</taxon>
        <taxon>Arthropoda</taxon>
        <taxon>Hexapoda</taxon>
        <taxon>Insecta</taxon>
        <taxon>Pterygota</taxon>
        <taxon>Neoptera</taxon>
        <taxon>Endopterygota</taxon>
        <taxon>Hymenoptera</taxon>
        <taxon>Apocrita</taxon>
        <taxon>Aculeata</taxon>
        <taxon>Formicoidea</taxon>
        <taxon>Formicidae</taxon>
        <taxon>Dorylinae</taxon>
        <taxon>Ooceraea</taxon>
    </lineage>
</organism>
<evidence type="ECO:0000256" key="1">
    <source>
        <dbReference type="ARBA" id="ARBA00010597"/>
    </source>
</evidence>
<reference evidence="4" key="2">
    <citation type="journal article" date="2018" name="Genome Res.">
        <title>The genomic architecture and molecular evolution of ant odorant receptors.</title>
        <authorList>
            <person name="McKenzie S.K."/>
            <person name="Kronauer D.J.C."/>
        </authorList>
    </citation>
    <scope>NUCLEOTIDE SEQUENCE [LARGE SCALE GENOMIC DNA]</scope>
    <source>
        <strain evidence="4">Clonal line C1</strain>
    </source>
</reference>
<gene>
    <name evidence="4" type="ORF">DMN91_002108</name>
    <name evidence="3" type="ORF">X777_07134</name>
</gene>
<proteinExistence type="inferred from homology"/>
<evidence type="ECO:0000313" key="5">
    <source>
        <dbReference type="Proteomes" id="UP000053097"/>
    </source>
</evidence>
<evidence type="ECO:0000313" key="4">
    <source>
        <dbReference type="EMBL" id="RLU25945.1"/>
    </source>
</evidence>
<dbReference type="InterPro" id="IPR026224">
    <property type="entry name" value="DPCD"/>
</dbReference>
<keyword evidence="5" id="KW-1185">Reference proteome</keyword>
<dbReference type="PANTHER" id="PTHR31921:SF1">
    <property type="entry name" value="PROTEIN DPCD"/>
    <property type="match status" value="1"/>
</dbReference>
<dbReference type="EMBL" id="QOIP01000002">
    <property type="protein sequence ID" value="RLU25945.1"/>
    <property type="molecule type" value="Genomic_DNA"/>
</dbReference>
<dbReference type="STRING" id="2015173.A0A026W9W2"/>
<name>A0A026W9W2_OOCBI</name>
<dbReference type="Proteomes" id="UP000279307">
    <property type="component" value="Chromosome 2"/>
</dbReference>
<comment type="similarity">
    <text evidence="1">Belongs to the DPCD family.</text>
</comment>
<evidence type="ECO:0000313" key="3">
    <source>
        <dbReference type="EMBL" id="EZA52753.1"/>
    </source>
</evidence>
<dbReference type="AlphaFoldDB" id="A0A026W9W2"/>
<dbReference type="EMBL" id="KK107321">
    <property type="protein sequence ID" value="EZA52753.1"/>
    <property type="molecule type" value="Genomic_DNA"/>
</dbReference>
<dbReference type="Pfam" id="PF14913">
    <property type="entry name" value="DPCD"/>
    <property type="match status" value="1"/>
</dbReference>
<protein>
    <recommendedName>
        <fullName evidence="2">Protein DPCD</fullName>
    </recommendedName>
</protein>
<dbReference type="OrthoDB" id="10256139at2759"/>
<sequence>MTPDLWLNTLRNAEKTVFMQNGGRKAHFLLEDGREMVEEYNAETNVVIRRTWKTKNSFDTFTGWEVEVGTSVPKQNNLETTGIQESSTSPFITRRITKRSLEWRIRNLPYPKNVYSVTVEHDDTITVRTSNKKYYKKIRIPDLERIGLKPEGKNVSFMHQYNTLIITYKKPLELVDTENKILNMVLQQKAIETDLFK</sequence>
<dbReference type="PRINTS" id="PR02065">
    <property type="entry name" value="PROTEINDPCD"/>
</dbReference>
<dbReference type="Proteomes" id="UP000053097">
    <property type="component" value="Unassembled WGS sequence"/>
</dbReference>
<dbReference type="OMA" id="PILCEME"/>
<reference evidence="3 5" key="1">
    <citation type="journal article" date="2014" name="Curr. Biol.">
        <title>The genome of the clonal raider ant Cerapachys biroi.</title>
        <authorList>
            <person name="Oxley P.R."/>
            <person name="Ji L."/>
            <person name="Fetter-Pruneda I."/>
            <person name="McKenzie S.K."/>
            <person name="Li C."/>
            <person name="Hu H."/>
            <person name="Zhang G."/>
            <person name="Kronauer D.J."/>
        </authorList>
    </citation>
    <scope>NUCLEOTIDE SEQUENCE [LARGE SCALE GENOMIC DNA]</scope>
</reference>
<evidence type="ECO:0000256" key="2">
    <source>
        <dbReference type="ARBA" id="ARBA00020330"/>
    </source>
</evidence>